<dbReference type="Proteomes" id="UP000642070">
    <property type="component" value="Unassembled WGS sequence"/>
</dbReference>
<organism evidence="3 4">
    <name type="scientific">Dactylosporangium sucinum</name>
    <dbReference type="NCBI Taxonomy" id="1424081"/>
    <lineage>
        <taxon>Bacteria</taxon>
        <taxon>Bacillati</taxon>
        <taxon>Actinomycetota</taxon>
        <taxon>Actinomycetes</taxon>
        <taxon>Micromonosporales</taxon>
        <taxon>Micromonosporaceae</taxon>
        <taxon>Dactylosporangium</taxon>
    </lineage>
</organism>
<reference evidence="3" key="1">
    <citation type="journal article" date="2014" name="Int. J. Syst. Evol. Microbiol.">
        <title>Complete genome sequence of Corynebacterium casei LMG S-19264T (=DSM 44701T), isolated from a smear-ripened cheese.</title>
        <authorList>
            <consortium name="US DOE Joint Genome Institute (JGI-PGF)"/>
            <person name="Walter F."/>
            <person name="Albersmeier A."/>
            <person name="Kalinowski J."/>
            <person name="Ruckert C."/>
        </authorList>
    </citation>
    <scope>NUCLEOTIDE SEQUENCE</scope>
    <source>
        <strain evidence="3">JCM 19831</strain>
    </source>
</reference>
<comment type="caution">
    <text evidence="3">The sequence shown here is derived from an EMBL/GenBank/DDBJ whole genome shotgun (WGS) entry which is preliminary data.</text>
</comment>
<proteinExistence type="inferred from homology"/>
<dbReference type="PANTHER" id="PTHR18964">
    <property type="entry name" value="ROK (REPRESSOR, ORF, KINASE) FAMILY"/>
    <property type="match status" value="1"/>
</dbReference>
<dbReference type="CDD" id="cd00090">
    <property type="entry name" value="HTH_ARSR"/>
    <property type="match status" value="1"/>
</dbReference>
<evidence type="ECO:0000259" key="2">
    <source>
        <dbReference type="Pfam" id="PF12802"/>
    </source>
</evidence>
<dbReference type="GO" id="GO:0003700">
    <property type="term" value="F:DNA-binding transcription factor activity"/>
    <property type="evidence" value="ECO:0007669"/>
    <property type="project" value="InterPro"/>
</dbReference>
<gene>
    <name evidence="3" type="ORF">GCM10007977_028220</name>
</gene>
<evidence type="ECO:0000313" key="3">
    <source>
        <dbReference type="EMBL" id="GGM25418.1"/>
    </source>
</evidence>
<dbReference type="EMBL" id="BMPI01000011">
    <property type="protein sequence ID" value="GGM25418.1"/>
    <property type="molecule type" value="Genomic_DNA"/>
</dbReference>
<name>A0A917WSL6_9ACTN</name>
<accession>A0A917WSL6</accession>
<dbReference type="Pfam" id="PF12802">
    <property type="entry name" value="MarR_2"/>
    <property type="match status" value="1"/>
</dbReference>
<dbReference type="SUPFAM" id="SSF46785">
    <property type="entry name" value="Winged helix' DNA-binding domain"/>
    <property type="match status" value="1"/>
</dbReference>
<dbReference type="CDD" id="cd23763">
    <property type="entry name" value="ASKHA_ATPase_ROK"/>
    <property type="match status" value="1"/>
</dbReference>
<dbReference type="Gene3D" id="3.30.420.40">
    <property type="match status" value="3"/>
</dbReference>
<reference evidence="3" key="2">
    <citation type="submission" date="2020-09" db="EMBL/GenBank/DDBJ databases">
        <authorList>
            <person name="Sun Q."/>
            <person name="Ohkuma M."/>
        </authorList>
    </citation>
    <scope>NUCLEOTIDE SEQUENCE</scope>
    <source>
        <strain evidence="3">JCM 19831</strain>
    </source>
</reference>
<dbReference type="Pfam" id="PF00480">
    <property type="entry name" value="ROK"/>
    <property type="match status" value="2"/>
</dbReference>
<sequence length="375" mass="37746">MAEERAVTVGGSSKLLKALNEAAALGFLLDRGRLTRAELKQLTGLSKPTVSEAVRRLAEAGLVVVAGEETGRPGPNAEVYAVNADAAYAVAVSVRDTAGSGAPSVTAALHDLRGERRSRLARPVDFTSTDPVAAVGETIDALCAAADVGRGPVAHVQLAVAGAFDRRDRVIHHVDVPGWSRPGLVDDLEHATRARVEIDNDVNLAALAERAHGAARGAGAFALLWLGAGGLGLAIDLGGGRLLRGARGGAGEVGYIPMGAGDFHALVGPEAVAALAAEHGPGSAAYLDALAERITPGLAAVVAILDPPLVVLGGETGRAGGAPLAEAVAKAMSHAAPLETAVAASTVDDDAPLLGAADAAVLAVRETLLESTRSQ</sequence>
<dbReference type="InterPro" id="IPR000835">
    <property type="entry name" value="HTH_MarR-typ"/>
</dbReference>
<dbReference type="Gene3D" id="1.10.10.10">
    <property type="entry name" value="Winged helix-like DNA-binding domain superfamily/Winged helix DNA-binding domain"/>
    <property type="match status" value="1"/>
</dbReference>
<dbReference type="InterPro" id="IPR036388">
    <property type="entry name" value="WH-like_DNA-bd_sf"/>
</dbReference>
<dbReference type="InterPro" id="IPR011991">
    <property type="entry name" value="ArsR-like_HTH"/>
</dbReference>
<dbReference type="SUPFAM" id="SSF53067">
    <property type="entry name" value="Actin-like ATPase domain"/>
    <property type="match status" value="1"/>
</dbReference>
<comment type="similarity">
    <text evidence="1">Belongs to the ROK (NagC/XylR) family.</text>
</comment>
<evidence type="ECO:0000313" key="4">
    <source>
        <dbReference type="Proteomes" id="UP000642070"/>
    </source>
</evidence>
<dbReference type="AlphaFoldDB" id="A0A917WSL6"/>
<keyword evidence="4" id="KW-1185">Reference proteome</keyword>
<evidence type="ECO:0000256" key="1">
    <source>
        <dbReference type="ARBA" id="ARBA00006479"/>
    </source>
</evidence>
<dbReference type="InterPro" id="IPR036390">
    <property type="entry name" value="WH_DNA-bd_sf"/>
</dbReference>
<feature type="domain" description="HTH marR-type" evidence="2">
    <location>
        <begin position="20"/>
        <end position="70"/>
    </location>
</feature>
<dbReference type="InterPro" id="IPR000600">
    <property type="entry name" value="ROK"/>
</dbReference>
<protein>
    <recommendedName>
        <fullName evidence="2">HTH marR-type domain-containing protein</fullName>
    </recommendedName>
</protein>
<dbReference type="PANTHER" id="PTHR18964:SF149">
    <property type="entry name" value="BIFUNCTIONAL UDP-N-ACETYLGLUCOSAMINE 2-EPIMERASE_N-ACETYLMANNOSAMINE KINASE"/>
    <property type="match status" value="1"/>
</dbReference>
<dbReference type="InterPro" id="IPR043129">
    <property type="entry name" value="ATPase_NBD"/>
</dbReference>